<evidence type="ECO:0000256" key="5">
    <source>
        <dbReference type="ARBA" id="ARBA00022856"/>
    </source>
</evidence>
<dbReference type="CDD" id="cd06261">
    <property type="entry name" value="TM_PBP2"/>
    <property type="match status" value="1"/>
</dbReference>
<keyword evidence="3" id="KW-1003">Cell membrane</keyword>
<dbReference type="InterPro" id="IPR000515">
    <property type="entry name" value="MetI-like"/>
</dbReference>
<evidence type="ECO:0000256" key="4">
    <source>
        <dbReference type="ARBA" id="ARBA00022692"/>
    </source>
</evidence>
<organism evidence="11 12">
    <name type="scientific">Mesorhizobium plurifarium</name>
    <dbReference type="NCBI Taxonomy" id="69974"/>
    <lineage>
        <taxon>Bacteria</taxon>
        <taxon>Pseudomonadati</taxon>
        <taxon>Pseudomonadota</taxon>
        <taxon>Alphaproteobacteria</taxon>
        <taxon>Hyphomicrobiales</taxon>
        <taxon>Phyllobacteriaceae</taxon>
        <taxon>Mesorhizobium</taxon>
    </lineage>
</organism>
<dbReference type="AlphaFoldDB" id="A0A090GUJ4"/>
<evidence type="ECO:0000259" key="10">
    <source>
        <dbReference type="PROSITE" id="PS50928"/>
    </source>
</evidence>
<dbReference type="GO" id="GO:0015833">
    <property type="term" value="P:peptide transport"/>
    <property type="evidence" value="ECO:0007669"/>
    <property type="project" value="UniProtKB-KW"/>
</dbReference>
<dbReference type="GO" id="GO:0005886">
    <property type="term" value="C:plasma membrane"/>
    <property type="evidence" value="ECO:0007669"/>
    <property type="project" value="UniProtKB-SubCell"/>
</dbReference>
<keyword evidence="5" id="KW-0571">Peptide transport</keyword>
<keyword evidence="6" id="KW-0653">Protein transport</keyword>
<dbReference type="InterPro" id="IPR050366">
    <property type="entry name" value="BP-dependent_transpt_permease"/>
</dbReference>
<dbReference type="GO" id="GO:0015031">
    <property type="term" value="P:protein transport"/>
    <property type="evidence" value="ECO:0007669"/>
    <property type="project" value="UniProtKB-KW"/>
</dbReference>
<dbReference type="Pfam" id="PF00528">
    <property type="entry name" value="BPD_transp_1"/>
    <property type="match status" value="1"/>
</dbReference>
<feature type="transmembrane region" description="Helical" evidence="9">
    <location>
        <begin position="145"/>
        <end position="162"/>
    </location>
</feature>
<reference evidence="11 12" key="1">
    <citation type="submission" date="2014-08" db="EMBL/GenBank/DDBJ databases">
        <authorList>
            <person name="Moulin Lionel"/>
        </authorList>
    </citation>
    <scope>NUCLEOTIDE SEQUENCE [LARGE SCALE GENOMIC DNA]</scope>
</reference>
<feature type="domain" description="ABC transmembrane type-1" evidence="10">
    <location>
        <begin position="80"/>
        <end position="269"/>
    </location>
</feature>
<feature type="transmembrane region" description="Helical" evidence="9">
    <location>
        <begin position="247"/>
        <end position="268"/>
    </location>
</feature>
<evidence type="ECO:0000256" key="8">
    <source>
        <dbReference type="ARBA" id="ARBA00023136"/>
    </source>
</evidence>
<dbReference type="EMBL" id="CCNE01000016">
    <property type="protein sequence ID" value="CDX56589.1"/>
    <property type="molecule type" value="Genomic_DNA"/>
</dbReference>
<keyword evidence="8 9" id="KW-0472">Membrane</keyword>
<evidence type="ECO:0000256" key="9">
    <source>
        <dbReference type="RuleBase" id="RU363032"/>
    </source>
</evidence>
<dbReference type="Gene3D" id="1.10.3720.10">
    <property type="entry name" value="MetI-like"/>
    <property type="match status" value="1"/>
</dbReference>
<evidence type="ECO:0000256" key="6">
    <source>
        <dbReference type="ARBA" id="ARBA00022927"/>
    </source>
</evidence>
<keyword evidence="7 9" id="KW-1133">Transmembrane helix</keyword>
<keyword evidence="4 9" id="KW-0812">Transmembrane</keyword>
<evidence type="ECO:0000256" key="2">
    <source>
        <dbReference type="ARBA" id="ARBA00022448"/>
    </source>
</evidence>
<dbReference type="Proteomes" id="UP000046122">
    <property type="component" value="Unassembled WGS sequence"/>
</dbReference>
<keyword evidence="2 9" id="KW-0813">Transport</keyword>
<dbReference type="GO" id="GO:0055085">
    <property type="term" value="P:transmembrane transport"/>
    <property type="evidence" value="ECO:0007669"/>
    <property type="project" value="InterPro"/>
</dbReference>
<dbReference type="SUPFAM" id="SSF161098">
    <property type="entry name" value="MetI-like"/>
    <property type="match status" value="1"/>
</dbReference>
<comment type="subcellular location">
    <subcellularLocation>
        <location evidence="1 9">Cell membrane</location>
        <topology evidence="1 9">Multi-pass membrane protein</topology>
    </subcellularLocation>
</comment>
<dbReference type="PANTHER" id="PTHR43386:SF1">
    <property type="entry name" value="D,D-DIPEPTIDE TRANSPORT SYSTEM PERMEASE PROTEIN DDPC-RELATED"/>
    <property type="match status" value="1"/>
</dbReference>
<evidence type="ECO:0000256" key="3">
    <source>
        <dbReference type="ARBA" id="ARBA00022475"/>
    </source>
</evidence>
<dbReference type="PROSITE" id="PS50928">
    <property type="entry name" value="ABC_TM1"/>
    <property type="match status" value="1"/>
</dbReference>
<feature type="transmembrane region" description="Helical" evidence="9">
    <location>
        <begin position="82"/>
        <end position="103"/>
    </location>
</feature>
<evidence type="ECO:0000313" key="12">
    <source>
        <dbReference type="Proteomes" id="UP000046122"/>
    </source>
</evidence>
<dbReference type="InterPro" id="IPR035906">
    <property type="entry name" value="MetI-like_sf"/>
</dbReference>
<feature type="transmembrane region" description="Helical" evidence="9">
    <location>
        <begin position="115"/>
        <end position="139"/>
    </location>
</feature>
<feature type="transmembrane region" description="Helical" evidence="9">
    <location>
        <begin position="18"/>
        <end position="40"/>
    </location>
</feature>
<comment type="similarity">
    <text evidence="9">Belongs to the binding-protein-dependent transport system permease family.</text>
</comment>
<evidence type="ECO:0000256" key="7">
    <source>
        <dbReference type="ARBA" id="ARBA00022989"/>
    </source>
</evidence>
<proteinExistence type="inferred from homology"/>
<dbReference type="PANTHER" id="PTHR43386">
    <property type="entry name" value="OLIGOPEPTIDE TRANSPORT SYSTEM PERMEASE PROTEIN APPC"/>
    <property type="match status" value="1"/>
</dbReference>
<feature type="transmembrane region" description="Helical" evidence="9">
    <location>
        <begin position="209"/>
        <end position="227"/>
    </location>
</feature>
<sequence>MSISTEPTRRTIARPKGVLLPLALLVLVILAAFTLLPGLIAPHDPIALAMADRLKPPSLTHIFGTDEGGRDVFSRIVYGTRYSLGVAIAIVFASALFGVIYGAVSGMARQGVDNLMMRIVDLFFGFPALVLALAVAASIGRGLDSVALSLAIIWWPGYARLVRGEVLRLRERPHVEAARALGVSEMTILRRHIIPFVVQEVNVRVTTDIGYALVAVTALSFLGLGANSPTPEWGLLIRDSRPYFGSAWWYLVFPGTMIMLTATAFSLIGDALASRRAA</sequence>
<evidence type="ECO:0000313" key="11">
    <source>
        <dbReference type="EMBL" id="CDX56589.1"/>
    </source>
</evidence>
<evidence type="ECO:0000256" key="1">
    <source>
        <dbReference type="ARBA" id="ARBA00004651"/>
    </source>
</evidence>
<protein>
    <submittedName>
        <fullName evidence="11">D-ala-D-ala transporter subunit membrane component of ABC superfamily</fullName>
    </submittedName>
</protein>
<accession>A0A090GUJ4</accession>
<gene>
    <name evidence="11" type="primary">ddpC</name>
    <name evidence="11" type="ORF">MPL3365_230315</name>
</gene>
<name>A0A090GUJ4_MESPL</name>